<reference evidence="1" key="1">
    <citation type="submission" date="2021-05" db="EMBL/GenBank/DDBJ databases">
        <title>Comparative genomics of three Colletotrichum scovillei strains and genetic complementation revealed genes involved fungal growth and virulence on chili pepper.</title>
        <authorList>
            <person name="Hsieh D.-K."/>
            <person name="Chuang S.-C."/>
            <person name="Chen C.-Y."/>
            <person name="Chao Y.-T."/>
            <person name="Lu M.-Y.J."/>
            <person name="Lee M.-H."/>
            <person name="Shih M.-C."/>
        </authorList>
    </citation>
    <scope>NUCLEOTIDE SEQUENCE</scope>
    <source>
        <strain evidence="1">Coll-153</strain>
    </source>
</reference>
<dbReference type="EMBL" id="JAESDN010000009">
    <property type="protein sequence ID" value="KAG7045569.1"/>
    <property type="molecule type" value="Genomic_DNA"/>
</dbReference>
<comment type="caution">
    <text evidence="1">The sequence shown here is derived from an EMBL/GenBank/DDBJ whole genome shotgun (WGS) entry which is preliminary data.</text>
</comment>
<dbReference type="Proteomes" id="UP000699042">
    <property type="component" value="Unassembled WGS sequence"/>
</dbReference>
<organism evidence="1 2">
    <name type="scientific">Colletotrichum scovillei</name>
    <dbReference type="NCBI Taxonomy" id="1209932"/>
    <lineage>
        <taxon>Eukaryota</taxon>
        <taxon>Fungi</taxon>
        <taxon>Dikarya</taxon>
        <taxon>Ascomycota</taxon>
        <taxon>Pezizomycotina</taxon>
        <taxon>Sordariomycetes</taxon>
        <taxon>Hypocreomycetidae</taxon>
        <taxon>Glomerellales</taxon>
        <taxon>Glomerellaceae</taxon>
        <taxon>Colletotrichum</taxon>
        <taxon>Colletotrichum acutatum species complex</taxon>
    </lineage>
</organism>
<name>A0A9P7QZS2_9PEZI</name>
<accession>A0A9P7QZS2</accession>
<proteinExistence type="predicted"/>
<gene>
    <name evidence="1" type="ORF">JMJ77_009649</name>
</gene>
<dbReference type="AlphaFoldDB" id="A0A9P7QZS2"/>
<evidence type="ECO:0000313" key="1">
    <source>
        <dbReference type="EMBL" id="KAG7045569.1"/>
    </source>
</evidence>
<evidence type="ECO:0000313" key="2">
    <source>
        <dbReference type="Proteomes" id="UP000699042"/>
    </source>
</evidence>
<sequence length="80" mass="8819">MFVITRTVLSKSQGPAEVSQAPDKTIVHLTTLPCPHVSWTSLSTVFDSDGAYNAVRPRFCDEITGLDDADDAIRQKRLVE</sequence>
<keyword evidence="2" id="KW-1185">Reference proteome</keyword>
<protein>
    <submittedName>
        <fullName evidence="1">Uncharacterized protein</fullName>
    </submittedName>
</protein>